<proteinExistence type="predicted"/>
<dbReference type="PANTHER" id="PTHR13754">
    <property type="entry name" value="METALLO-BETA-LACTAMASE SUPERFAMILY PROTEIN"/>
    <property type="match status" value="1"/>
</dbReference>
<dbReference type="Pfam" id="PF12706">
    <property type="entry name" value="Lactamase_B_2"/>
    <property type="match status" value="1"/>
</dbReference>
<protein>
    <submittedName>
        <fullName evidence="2">MBL fold metallo-hydrolase</fullName>
    </submittedName>
</protein>
<comment type="caution">
    <text evidence="2">The sequence shown here is derived from an EMBL/GenBank/DDBJ whole genome shotgun (WGS) entry which is preliminary data.</text>
</comment>
<gene>
    <name evidence="2" type="ORF">EYH02_05850</name>
</gene>
<dbReference type="GO" id="GO:0016787">
    <property type="term" value="F:hydrolase activity"/>
    <property type="evidence" value="ECO:0007669"/>
    <property type="project" value="UniProtKB-KW"/>
</dbReference>
<feature type="domain" description="Metallo-beta-lactamase" evidence="1">
    <location>
        <begin position="65"/>
        <end position="251"/>
    </location>
</feature>
<accession>A0A833DVJ9</accession>
<dbReference type="InterPro" id="IPR041712">
    <property type="entry name" value="DHPS-like_MBL-fold"/>
</dbReference>
<dbReference type="CDD" id="cd07713">
    <property type="entry name" value="DHPS-like_MBL-fold"/>
    <property type="match status" value="1"/>
</dbReference>
<name>A0A833DVJ9_9CREN</name>
<dbReference type="GO" id="GO:0016740">
    <property type="term" value="F:transferase activity"/>
    <property type="evidence" value="ECO:0007669"/>
    <property type="project" value="TreeGrafter"/>
</dbReference>
<dbReference type="InterPro" id="IPR001279">
    <property type="entry name" value="Metallo-B-lactamas"/>
</dbReference>
<reference evidence="2" key="1">
    <citation type="journal article" date="2020" name="ISME J.">
        <title>Gammaproteobacteria mediating utilization of methyl-, sulfur- and petroleum organic compounds in deep ocean hydrothermal plumes.</title>
        <authorList>
            <person name="Zhou Z."/>
            <person name="Liu Y."/>
            <person name="Pan J."/>
            <person name="Cron B.R."/>
            <person name="Toner B.M."/>
            <person name="Anantharaman K."/>
            <person name="Breier J.A."/>
            <person name="Dick G.J."/>
            <person name="Li M."/>
        </authorList>
    </citation>
    <scope>NUCLEOTIDE SEQUENCE</scope>
    <source>
        <strain evidence="2">SZUA-1435</strain>
    </source>
</reference>
<evidence type="ECO:0000313" key="2">
    <source>
        <dbReference type="EMBL" id="HIP57565.1"/>
    </source>
</evidence>
<dbReference type="InterPro" id="IPR036866">
    <property type="entry name" value="RibonucZ/Hydroxyglut_hydro"/>
</dbReference>
<dbReference type="Proteomes" id="UP000605805">
    <property type="component" value="Unassembled WGS sequence"/>
</dbReference>
<evidence type="ECO:0000313" key="3">
    <source>
        <dbReference type="Proteomes" id="UP000605805"/>
    </source>
</evidence>
<keyword evidence="2" id="KW-0378">Hydrolase</keyword>
<evidence type="ECO:0000259" key="1">
    <source>
        <dbReference type="SMART" id="SM00849"/>
    </source>
</evidence>
<dbReference type="InterPro" id="IPR052926">
    <property type="entry name" value="Metallo-beta-lactamase_dom"/>
</dbReference>
<dbReference type="AlphaFoldDB" id="A0A833DVJ9"/>
<sequence>MWKSILALLVVMVVISIYTLQTPSRKSEELSLTSVVERFGAVDSVYIAVVVDNHRDPEGRCLSAWGLSIYVETEGVRILFDTGPDPQILLHNVEVLGIDLSKLTAVVISHEHGDHVGGLEAIAEINSSIPIYIPAGMSLYTKRWILDLGFSKVVEVVNTTVIAPGVAIVGQLYGPPYEQALAINLANRGLVVVVGCSHPGIVNIVEKASRELGAKPYAVIGGLHLPSSLSVVRKVMSELKRLGVEVVIPIHCSGDVAAELASKLFGFNMSREGHVCSSILFRGG</sequence>
<dbReference type="EMBL" id="DQTV01000119">
    <property type="protein sequence ID" value="HIP57565.1"/>
    <property type="molecule type" value="Genomic_DNA"/>
</dbReference>
<dbReference type="SUPFAM" id="SSF56281">
    <property type="entry name" value="Metallo-hydrolase/oxidoreductase"/>
    <property type="match status" value="1"/>
</dbReference>
<dbReference type="SMART" id="SM00849">
    <property type="entry name" value="Lactamase_B"/>
    <property type="match status" value="1"/>
</dbReference>
<dbReference type="PANTHER" id="PTHR13754:SF13">
    <property type="entry name" value="METALLO-BETA-LACTAMASE SUPERFAMILY PROTEIN (AFU_ORTHOLOGUE AFUA_3G07630)"/>
    <property type="match status" value="1"/>
</dbReference>
<organism evidence="2 3">
    <name type="scientific">Ignisphaera aggregans</name>
    <dbReference type="NCBI Taxonomy" id="334771"/>
    <lineage>
        <taxon>Archaea</taxon>
        <taxon>Thermoproteota</taxon>
        <taxon>Thermoprotei</taxon>
        <taxon>Desulfurococcales</taxon>
        <taxon>Desulfurococcaceae</taxon>
        <taxon>Ignisphaera</taxon>
    </lineage>
</organism>
<dbReference type="Gene3D" id="3.60.15.10">
    <property type="entry name" value="Ribonuclease Z/Hydroxyacylglutathione hydrolase-like"/>
    <property type="match status" value="1"/>
</dbReference>